<evidence type="ECO:0008006" key="4">
    <source>
        <dbReference type="Google" id="ProtNLM"/>
    </source>
</evidence>
<dbReference type="Proteomes" id="UP000824166">
    <property type="component" value="Unassembled WGS sequence"/>
</dbReference>
<feature type="region of interest" description="Disordered" evidence="1">
    <location>
        <begin position="72"/>
        <end position="95"/>
    </location>
</feature>
<gene>
    <name evidence="2" type="ORF">KSW38_21345</name>
</gene>
<evidence type="ECO:0000313" key="2">
    <source>
        <dbReference type="EMBL" id="MBU8868843.1"/>
    </source>
</evidence>
<protein>
    <recommendedName>
        <fullName evidence="4">Prokaryotic metallothionein</fullName>
    </recommendedName>
</protein>
<evidence type="ECO:0000313" key="3">
    <source>
        <dbReference type="Proteomes" id="UP000824166"/>
    </source>
</evidence>
<organism evidence="2 3">
    <name type="scientific">Paenarthrobacter aromaticivorans</name>
    <dbReference type="NCBI Taxonomy" id="2849150"/>
    <lineage>
        <taxon>Bacteria</taxon>
        <taxon>Bacillati</taxon>
        <taxon>Actinomycetota</taxon>
        <taxon>Actinomycetes</taxon>
        <taxon>Micrococcales</taxon>
        <taxon>Micrococcaceae</taxon>
        <taxon>Paenarthrobacter</taxon>
    </lineage>
</organism>
<proteinExistence type="predicted"/>
<comment type="caution">
    <text evidence="2">The sequence shown here is derived from an EMBL/GenBank/DDBJ whole genome shotgun (WGS) entry which is preliminary data.</text>
</comment>
<dbReference type="EMBL" id="JAHOPC010000019">
    <property type="protein sequence ID" value="MBU8868843.1"/>
    <property type="molecule type" value="Genomic_DNA"/>
</dbReference>
<reference evidence="2 3" key="1">
    <citation type="submission" date="2021-06" db="EMBL/GenBank/DDBJ databases">
        <authorList>
            <person name="Jeong J.W."/>
        </authorList>
    </citation>
    <scope>NUCLEOTIDE SEQUENCE [LARGE SCALE GENOMIC DNA]</scope>
    <source>
        <strain evidence="2 3">MMS21-TAE1-1</strain>
    </source>
</reference>
<keyword evidence="3" id="KW-1185">Reference proteome</keyword>
<evidence type="ECO:0000256" key="1">
    <source>
        <dbReference type="SAM" id="MobiDB-lite"/>
    </source>
</evidence>
<accession>A0ABS6IAV7</accession>
<name>A0ABS6IAV7_9MICC</name>
<sequence length="95" mass="10335">MARCDVCGNDAPRTFTVTRGDQKGTFDSFECAIHMMAPACEHCGCRVLGHGVETDEGIYCCEHCAREAGAQHRERPHANTDLVAPASPPSESREE</sequence>